<dbReference type="InterPro" id="IPR028309">
    <property type="entry name" value="RB_fam"/>
</dbReference>
<keyword evidence="7" id="KW-0131">Cell cycle</keyword>
<keyword evidence="5" id="KW-0804">Transcription</keyword>
<evidence type="ECO:0000313" key="12">
    <source>
        <dbReference type="EMBL" id="GLI62882.1"/>
    </source>
</evidence>
<keyword evidence="6" id="KW-0539">Nucleus</keyword>
<feature type="region of interest" description="Disordered" evidence="9">
    <location>
        <begin position="967"/>
        <end position="986"/>
    </location>
</feature>
<evidence type="ECO:0000256" key="7">
    <source>
        <dbReference type="ARBA" id="ARBA00023306"/>
    </source>
</evidence>
<evidence type="ECO:0000256" key="4">
    <source>
        <dbReference type="ARBA" id="ARBA00023015"/>
    </source>
</evidence>
<sequence length="1116" mass="120328">MDAFTSADAPVERLSCLFKDVKINDATTHEGLLKLYEELKECYDAQETAAPTECMGEQDEELKQICTQASLLFVARVLFAAQSRDDRIVPGNLGCPISRIVAAADINLLDFFREVNVVVSKLSAFFESRGGSSKLFTQQAQLKENSETVVVMGLLAKKYKDNFHIFMHQLDFYKQLVLKLGWSAFLVLRVKLLSAFPDVVSCMELLPCVFAVLACHAPRLPDCLSHLSHEDGRPALLKAMSEMCKADYSRVQARMPSVVSLLSQILITAVPEWTAAISGAKIQAKQIGANVAANIAFTGPLDLMSCPVLEGLVTDADRMQRALTALEAEYEQHYKHGGSELDEREFLYTDFTKFASPRFSPRHMHSAITKLQSGPTPLRQGALLGPGAHTTAPSVVSSHLVHLPMPIPTGMHSPLPMFNVTMDLGQPTTPVSEIMSASAWLRGMAANLATEPSPGLVRYLDAVGMPLCGTRSTCMSGHVSAAQQLALRVRDLVNSIMPEEDNPSLLGSFPLLQSSLTVERRTEITKLYYHSLESILQTEENASGLAAVASLLASGKFHRALVACCIEVVAACYRMVSCAFPKVLDALHIKAFDLAKMVQSFVKSIETLPRELKRHMFLIEEKILESLAWEPGSSLYSHIIISTNDGMVMEQTAATEVAASRTVSEVGLVTSVGSSAAACIPFDGGSLDVLKDAGGEVTHLKNSASDAIGLSLSSFPVSAITVGHQLSPKRHHGSSAMDLMSPSKKARGVHGSPLPVLGTAGKLPKFIGRMASGAAGIGGSAGALHDFCRKVLKLAAFRLALMCDNFDFTPLDRADVNAKVYETIEHALYYQTHLFYNRHIDQIILSALYGYCKVHKLTQVSFREIIAHYRKQPQAQQCIFRSVIIEQSNPGLQVATRADIIAFYNHVFVPSMKSFLLKGEPNCSVTSGDEVEKIAGDGNGIKTGPAACTASGGSREPLPLLPFHNTSRLPKLASPPASSSPARGLSRQAAREEAVIGASQDHEFCGAVPAGSVKDATGPRPSPVLSHSATCGLESGYGSSKHAKSTAVEIPDGLAALLQALDSQQGLHGNRVEDPQGSEVCLHWGTGRILGGEDTNVRDLGGVKVKKHSVDKRSQR</sequence>
<dbReference type="Pfam" id="PF01858">
    <property type="entry name" value="RB_A"/>
    <property type="match status" value="1"/>
</dbReference>
<feature type="region of interest" description="Disordered" evidence="9">
    <location>
        <begin position="727"/>
        <end position="750"/>
    </location>
</feature>
<evidence type="ECO:0000256" key="3">
    <source>
        <dbReference type="ARBA" id="ARBA00022491"/>
    </source>
</evidence>
<evidence type="ECO:0000256" key="8">
    <source>
        <dbReference type="SAM" id="Coils"/>
    </source>
</evidence>
<evidence type="ECO:0000256" key="6">
    <source>
        <dbReference type="ARBA" id="ARBA00023242"/>
    </source>
</evidence>
<accession>A0ABQ5RZ29</accession>
<dbReference type="EMBL" id="BSDZ01000014">
    <property type="protein sequence ID" value="GLI62882.1"/>
    <property type="molecule type" value="Genomic_DNA"/>
</dbReference>
<evidence type="ECO:0000256" key="2">
    <source>
        <dbReference type="ARBA" id="ARBA00009475"/>
    </source>
</evidence>
<dbReference type="InterPro" id="IPR002720">
    <property type="entry name" value="RB_A"/>
</dbReference>
<evidence type="ECO:0000256" key="1">
    <source>
        <dbReference type="ARBA" id="ARBA00004123"/>
    </source>
</evidence>
<comment type="caution">
    <text evidence="12">The sequence shown here is derived from an EMBL/GenBank/DDBJ whole genome shotgun (WGS) entry which is preliminary data.</text>
</comment>
<feature type="coiled-coil region" evidence="8">
    <location>
        <begin position="309"/>
        <end position="336"/>
    </location>
</feature>
<dbReference type="InterPro" id="IPR002719">
    <property type="entry name" value="RB_B"/>
</dbReference>
<feature type="domain" description="Retinoblastoma-associated protein A-box" evidence="11">
    <location>
        <begin position="429"/>
        <end position="639"/>
    </location>
</feature>
<dbReference type="Proteomes" id="UP001165090">
    <property type="component" value="Unassembled WGS sequence"/>
</dbReference>
<keyword evidence="3" id="KW-0678">Repressor</keyword>
<dbReference type="Pfam" id="PF01857">
    <property type="entry name" value="RB_B"/>
    <property type="match status" value="1"/>
</dbReference>
<name>A0ABQ5RZ29_9CHLO</name>
<dbReference type="SMART" id="SM01367">
    <property type="entry name" value="DUF3452"/>
    <property type="match status" value="1"/>
</dbReference>
<dbReference type="PANTHER" id="PTHR13742">
    <property type="entry name" value="RETINOBLASTOMA-ASSOCIATED PROTEIN RB -RELATED"/>
    <property type="match status" value="1"/>
</dbReference>
<dbReference type="PANTHER" id="PTHR13742:SF17">
    <property type="entry name" value="RE32990P-RELATED"/>
    <property type="match status" value="1"/>
</dbReference>
<evidence type="ECO:0000313" key="13">
    <source>
        <dbReference type="Proteomes" id="UP001165090"/>
    </source>
</evidence>
<gene>
    <name evidence="12" type="primary">MAT3</name>
    <name evidence="12" type="ORF">VaNZ11_005653</name>
</gene>
<evidence type="ECO:0000259" key="10">
    <source>
        <dbReference type="SMART" id="SM01367"/>
    </source>
</evidence>
<proteinExistence type="inferred from homology"/>
<dbReference type="InterPro" id="IPR036915">
    <property type="entry name" value="Cyclin-like_sf"/>
</dbReference>
<comment type="subcellular location">
    <subcellularLocation>
        <location evidence="1">Nucleus</location>
    </subcellularLocation>
</comment>
<dbReference type="SMART" id="SM01368">
    <property type="entry name" value="RB_A"/>
    <property type="match status" value="1"/>
</dbReference>
<dbReference type="SUPFAM" id="SSF47954">
    <property type="entry name" value="Cyclin-like"/>
    <property type="match status" value="2"/>
</dbReference>
<keyword evidence="13" id="KW-1185">Reference proteome</keyword>
<keyword evidence="4" id="KW-0805">Transcription regulation</keyword>
<dbReference type="InterPro" id="IPR024599">
    <property type="entry name" value="RB_N"/>
</dbReference>
<dbReference type="Gene3D" id="1.10.472.10">
    <property type="entry name" value="Cyclin-like"/>
    <property type="match status" value="2"/>
</dbReference>
<feature type="domain" description="Retinoblastoma-associated protein N-terminal" evidence="10">
    <location>
        <begin position="78"/>
        <end position="216"/>
    </location>
</feature>
<evidence type="ECO:0000256" key="9">
    <source>
        <dbReference type="SAM" id="MobiDB-lite"/>
    </source>
</evidence>
<comment type="similarity">
    <text evidence="2">Belongs to the retinoblastoma protein (RB) family.</text>
</comment>
<keyword evidence="8" id="KW-0175">Coiled coil</keyword>
<reference evidence="12 13" key="1">
    <citation type="journal article" date="2023" name="IScience">
        <title>Expanded male sex-determining region conserved during the evolution of homothallism in the green alga Volvox.</title>
        <authorList>
            <person name="Yamamoto K."/>
            <person name="Matsuzaki R."/>
            <person name="Mahakham W."/>
            <person name="Heman W."/>
            <person name="Sekimoto H."/>
            <person name="Kawachi M."/>
            <person name="Minakuchi Y."/>
            <person name="Toyoda A."/>
            <person name="Nozaki H."/>
        </authorList>
    </citation>
    <scope>NUCLEOTIDE SEQUENCE [LARGE SCALE GENOMIC DNA]</scope>
    <source>
        <strain evidence="12 13">NIES-4468</strain>
    </source>
</reference>
<evidence type="ECO:0000259" key="11">
    <source>
        <dbReference type="SMART" id="SM01368"/>
    </source>
</evidence>
<dbReference type="Pfam" id="PF11934">
    <property type="entry name" value="DUF3452"/>
    <property type="match status" value="1"/>
</dbReference>
<evidence type="ECO:0000256" key="5">
    <source>
        <dbReference type="ARBA" id="ARBA00023163"/>
    </source>
</evidence>
<protein>
    <submittedName>
        <fullName evidence="12">Retinoblastoma-like protein</fullName>
    </submittedName>
</protein>
<organism evidence="12 13">
    <name type="scientific">Volvox africanus</name>
    <dbReference type="NCBI Taxonomy" id="51714"/>
    <lineage>
        <taxon>Eukaryota</taxon>
        <taxon>Viridiplantae</taxon>
        <taxon>Chlorophyta</taxon>
        <taxon>core chlorophytes</taxon>
        <taxon>Chlorophyceae</taxon>
        <taxon>CS clade</taxon>
        <taxon>Chlamydomonadales</taxon>
        <taxon>Volvocaceae</taxon>
        <taxon>Volvox</taxon>
    </lineage>
</organism>